<evidence type="ECO:0000313" key="1">
    <source>
        <dbReference type="EMBL" id="KXT14554.1"/>
    </source>
</evidence>
<keyword evidence="2" id="KW-1185">Reference proteome</keyword>
<comment type="caution">
    <text evidence="1">The sequence shown here is derived from an EMBL/GenBank/DDBJ whole genome shotgun (WGS) entry which is preliminary data.</text>
</comment>
<gene>
    <name evidence="1" type="ORF">AC579_9141</name>
</gene>
<dbReference type="EMBL" id="LFZO01000079">
    <property type="protein sequence ID" value="KXT14554.1"/>
    <property type="molecule type" value="Genomic_DNA"/>
</dbReference>
<protein>
    <recommendedName>
        <fullName evidence="3">F-box domain-containing protein</fullName>
    </recommendedName>
</protein>
<dbReference type="AlphaFoldDB" id="A0A139IIS3"/>
<dbReference type="Proteomes" id="UP000073492">
    <property type="component" value="Unassembled WGS sequence"/>
</dbReference>
<evidence type="ECO:0008006" key="3">
    <source>
        <dbReference type="Google" id="ProtNLM"/>
    </source>
</evidence>
<dbReference type="CDD" id="cd09917">
    <property type="entry name" value="F-box_SF"/>
    <property type="match status" value="1"/>
</dbReference>
<sequence>MNPEQNFESNYNGTKATEALHVVEIAEHILSFLDIRAIIKTTRVCKRLRNTLATSSKLRTLTFLAPEPQPATFVVGNKKHLNWYSRADIAFNPLVFERIDQDDDDDGYIAAILGDTDVLYLPSSDYALEYNGLWVDESENHSTLRIDCRIDDPAATERIAESPGSARDMLLAYQQQPKDMQIELVLTVHEDRAFRFDVLMLVTVSGKITLGGLCDVLNLLWAGMPGLKEEGKEGGSITREDFLGKAREMGSGAVKWMKGDAKYNLTM</sequence>
<dbReference type="Gene3D" id="1.20.1280.50">
    <property type="match status" value="1"/>
</dbReference>
<reference evidence="1 2" key="1">
    <citation type="submission" date="2015-07" db="EMBL/GenBank/DDBJ databases">
        <title>Comparative genomics of the Sigatoka disease complex on banana suggests a link between parallel evolutionary changes in Pseudocercospora fijiensis and Pseudocercospora eumusae and increased virulence on the banana host.</title>
        <authorList>
            <person name="Chang T.-C."/>
            <person name="Salvucci A."/>
            <person name="Crous P.W."/>
            <person name="Stergiopoulos I."/>
        </authorList>
    </citation>
    <scope>NUCLEOTIDE SEQUENCE [LARGE SCALE GENOMIC DNA]</scope>
    <source>
        <strain evidence="1 2">CBS 116634</strain>
    </source>
</reference>
<dbReference type="InterPro" id="IPR036047">
    <property type="entry name" value="F-box-like_dom_sf"/>
</dbReference>
<evidence type="ECO:0000313" key="2">
    <source>
        <dbReference type="Proteomes" id="UP000073492"/>
    </source>
</evidence>
<dbReference type="OrthoDB" id="3648420at2759"/>
<accession>A0A139IIS3</accession>
<dbReference type="SUPFAM" id="SSF81383">
    <property type="entry name" value="F-box domain"/>
    <property type="match status" value="1"/>
</dbReference>
<name>A0A139IIS3_9PEZI</name>
<organism evidence="1 2">
    <name type="scientific">Pseudocercospora musae</name>
    <dbReference type="NCBI Taxonomy" id="113226"/>
    <lineage>
        <taxon>Eukaryota</taxon>
        <taxon>Fungi</taxon>
        <taxon>Dikarya</taxon>
        <taxon>Ascomycota</taxon>
        <taxon>Pezizomycotina</taxon>
        <taxon>Dothideomycetes</taxon>
        <taxon>Dothideomycetidae</taxon>
        <taxon>Mycosphaerellales</taxon>
        <taxon>Mycosphaerellaceae</taxon>
        <taxon>Pseudocercospora</taxon>
    </lineage>
</organism>
<proteinExistence type="predicted"/>